<keyword evidence="3" id="KW-1185">Reference proteome</keyword>
<evidence type="ECO:0000313" key="2">
    <source>
        <dbReference type="EMBL" id="SMQ73664.1"/>
    </source>
</evidence>
<reference evidence="3" key="1">
    <citation type="submission" date="2017-04" db="EMBL/GenBank/DDBJ databases">
        <authorList>
            <person name="Varghese N."/>
            <person name="Submissions S."/>
        </authorList>
    </citation>
    <scope>NUCLEOTIDE SEQUENCE [LARGE SCALE GENOMIC DNA]</scope>
</reference>
<dbReference type="AlphaFoldDB" id="A0A1Y6FFF4"/>
<keyword evidence="1" id="KW-0812">Transmembrane</keyword>
<keyword evidence="1" id="KW-1133">Transmembrane helix</keyword>
<gene>
    <name evidence="2" type="ORF">SAMN06297468_2274</name>
</gene>
<sequence>MMRISERAQRTMEFLVIGLVMGVTEDLLAVWLSTGEPITWSVLGIVIVVALPFAFLSEYIVDHPKFWQRTIGLRLKKPGSDDPSR</sequence>
<protein>
    <submittedName>
        <fullName evidence="2">Uncharacterized protein</fullName>
    </submittedName>
</protein>
<name>A0A1Y6FFF4_9SPHN</name>
<dbReference type="OrthoDB" id="9917990at2"/>
<accession>A0A1Y6FFF4</accession>
<dbReference type="EMBL" id="FXWG01000003">
    <property type="protein sequence ID" value="SMQ73664.1"/>
    <property type="molecule type" value="Genomic_DNA"/>
</dbReference>
<proteinExistence type="predicted"/>
<evidence type="ECO:0000256" key="1">
    <source>
        <dbReference type="SAM" id="Phobius"/>
    </source>
</evidence>
<keyword evidence="1" id="KW-0472">Membrane</keyword>
<organism evidence="2 3">
    <name type="scientific">Altererythrobacter xiamenensis</name>
    <dbReference type="NCBI Taxonomy" id="1316679"/>
    <lineage>
        <taxon>Bacteria</taxon>
        <taxon>Pseudomonadati</taxon>
        <taxon>Pseudomonadota</taxon>
        <taxon>Alphaproteobacteria</taxon>
        <taxon>Sphingomonadales</taxon>
        <taxon>Erythrobacteraceae</taxon>
        <taxon>Altererythrobacter</taxon>
    </lineage>
</organism>
<dbReference type="RefSeq" id="WP_143256030.1">
    <property type="nucleotide sequence ID" value="NZ_FXWG01000003.1"/>
</dbReference>
<feature type="transmembrane region" description="Helical" evidence="1">
    <location>
        <begin position="12"/>
        <end position="32"/>
    </location>
</feature>
<feature type="transmembrane region" description="Helical" evidence="1">
    <location>
        <begin position="38"/>
        <end position="61"/>
    </location>
</feature>
<dbReference type="Proteomes" id="UP000194420">
    <property type="component" value="Unassembled WGS sequence"/>
</dbReference>
<evidence type="ECO:0000313" key="3">
    <source>
        <dbReference type="Proteomes" id="UP000194420"/>
    </source>
</evidence>